<reference evidence="1 3" key="1">
    <citation type="submission" date="2016-12" db="EMBL/GenBank/DDBJ databases">
        <title>Genome sequencing of Methylocaldum marinum.</title>
        <authorList>
            <person name="Takeuchi M."/>
            <person name="Kamagata Y."/>
            <person name="Hiraoka S."/>
            <person name="Oshima K."/>
            <person name="Hattori M."/>
            <person name="Iwasaki W."/>
        </authorList>
    </citation>
    <scope>NUCLEOTIDE SEQUENCE [LARGE SCALE GENOMIC DNA]</scope>
    <source>
        <strain evidence="1 3">S8</strain>
    </source>
</reference>
<evidence type="ECO:0000313" key="3">
    <source>
        <dbReference type="Proteomes" id="UP000266313"/>
    </source>
</evidence>
<dbReference type="OrthoDB" id="7062677at2"/>
<gene>
    <name evidence="1" type="ORF">sS8_0022</name>
    <name evidence="2" type="ORF">sS8_2466</name>
</gene>
<dbReference type="RefSeq" id="WP_119627857.1">
    <property type="nucleotide sequence ID" value="NZ_AP017928.1"/>
</dbReference>
<accession>A0A286T5K0</accession>
<dbReference type="KEGG" id="mmai:sS8_2466"/>
<dbReference type="AlphaFoldDB" id="A0A286T5K0"/>
<dbReference type="EMBL" id="AP017928">
    <property type="protein sequence ID" value="BBA34418.1"/>
    <property type="molecule type" value="Genomic_DNA"/>
</dbReference>
<evidence type="ECO:0000313" key="2">
    <source>
        <dbReference type="EMBL" id="BBA34418.1"/>
    </source>
</evidence>
<dbReference type="Proteomes" id="UP000266313">
    <property type="component" value="Chromosome"/>
</dbReference>
<protein>
    <submittedName>
        <fullName evidence="1">Putative integron gene cassette protein</fullName>
    </submittedName>
</protein>
<proteinExistence type="predicted"/>
<evidence type="ECO:0000313" key="1">
    <source>
        <dbReference type="EMBL" id="BBA31992.1"/>
    </source>
</evidence>
<sequence length="110" mass="11993">MGKSAIRPKVEILHLSTVSEGRQLELNSVFGNMSHALATIIADDADESLWFEVYVGDQAVQLPLEIVREALALAQEHVHSEAWYEQQGAYEPGLSAAARALAKREPGHGT</sequence>
<organism evidence="1 3">
    <name type="scientific">Methylocaldum marinum</name>
    <dbReference type="NCBI Taxonomy" id="1432792"/>
    <lineage>
        <taxon>Bacteria</taxon>
        <taxon>Pseudomonadati</taxon>
        <taxon>Pseudomonadota</taxon>
        <taxon>Gammaproteobacteria</taxon>
        <taxon>Methylococcales</taxon>
        <taxon>Methylococcaceae</taxon>
        <taxon>Methylocaldum</taxon>
    </lineage>
</organism>
<dbReference type="EMBL" id="AP017928">
    <property type="protein sequence ID" value="BBA31992.1"/>
    <property type="molecule type" value="Genomic_DNA"/>
</dbReference>
<name>A0A286T5K0_9GAMM</name>
<keyword evidence="3" id="KW-1185">Reference proteome</keyword>
<dbReference type="KEGG" id="mmai:sS8_0022"/>